<evidence type="ECO:0000256" key="1">
    <source>
        <dbReference type="ARBA" id="ARBA00022679"/>
    </source>
</evidence>
<dbReference type="Proteomes" id="UP000657385">
    <property type="component" value="Unassembled WGS sequence"/>
</dbReference>
<sequence>MAEIHRTTLTPNKLELLTAWLPQQSWYLGDGADGPTKPELSRAGGFRLDDPEGEVGIEFAVVLDSAGPEQVAYLVPMAYRDAPLADAPEEALIGTAEHGVLGTRYVYDGAQDPVVTAQLRALLRGEAIPQAQSVSDTVDPTVTVQGFGSVDGAADGAVDRVEIVRVLHPGTPEDEPSLHVAAGWTPADETTARGVFARVQGRA</sequence>
<feature type="domain" description="Maltokinase N-terminal cap" evidence="5">
    <location>
        <begin position="20"/>
        <end position="112"/>
    </location>
</feature>
<evidence type="ECO:0000313" key="6">
    <source>
        <dbReference type="EMBL" id="MBF9070559.1"/>
    </source>
</evidence>
<dbReference type="RefSeq" id="WP_196195747.1">
    <property type="nucleotide sequence ID" value="NZ_JADPRT010000009.1"/>
</dbReference>
<protein>
    <submittedName>
        <fullName evidence="6">1,4-alpha-glucan branching protein</fullName>
    </submittedName>
</protein>
<name>A0A931B3Q4_9ACTN</name>
<dbReference type="InterPro" id="IPR040999">
    <property type="entry name" value="Mak_N_cap"/>
</dbReference>
<dbReference type="EMBL" id="JADPRT010000009">
    <property type="protein sequence ID" value="MBF9070559.1"/>
    <property type="molecule type" value="Genomic_DNA"/>
</dbReference>
<keyword evidence="1" id="KW-0808">Transferase</keyword>
<keyword evidence="3" id="KW-0418">Kinase</keyword>
<accession>A0A931B3Q4</accession>
<organism evidence="6 7">
    <name type="scientific">Streptacidiphilus fuscans</name>
    <dbReference type="NCBI Taxonomy" id="2789292"/>
    <lineage>
        <taxon>Bacteria</taxon>
        <taxon>Bacillati</taxon>
        <taxon>Actinomycetota</taxon>
        <taxon>Actinomycetes</taxon>
        <taxon>Kitasatosporales</taxon>
        <taxon>Streptomycetaceae</taxon>
        <taxon>Streptacidiphilus</taxon>
    </lineage>
</organism>
<keyword evidence="2" id="KW-0547">Nucleotide-binding</keyword>
<dbReference type="AlphaFoldDB" id="A0A931B3Q4"/>
<dbReference type="GO" id="GO:0016301">
    <property type="term" value="F:kinase activity"/>
    <property type="evidence" value="ECO:0007669"/>
    <property type="project" value="UniProtKB-KW"/>
</dbReference>
<evidence type="ECO:0000313" key="7">
    <source>
        <dbReference type="Proteomes" id="UP000657385"/>
    </source>
</evidence>
<evidence type="ECO:0000256" key="2">
    <source>
        <dbReference type="ARBA" id="ARBA00022741"/>
    </source>
</evidence>
<keyword evidence="7" id="KW-1185">Reference proteome</keyword>
<dbReference type="Pfam" id="PF18085">
    <property type="entry name" value="Mak_N_cap"/>
    <property type="match status" value="1"/>
</dbReference>
<evidence type="ECO:0000256" key="3">
    <source>
        <dbReference type="ARBA" id="ARBA00022777"/>
    </source>
</evidence>
<comment type="caution">
    <text evidence="6">The sequence shown here is derived from an EMBL/GenBank/DDBJ whole genome shotgun (WGS) entry which is preliminary data.</text>
</comment>
<dbReference type="GO" id="GO:0005524">
    <property type="term" value="F:ATP binding"/>
    <property type="evidence" value="ECO:0007669"/>
    <property type="project" value="UniProtKB-KW"/>
</dbReference>
<proteinExistence type="predicted"/>
<reference evidence="6" key="1">
    <citation type="submission" date="2020-11" db="EMBL/GenBank/DDBJ databases">
        <title>Isolation and identification of active actinomycetes.</title>
        <authorList>
            <person name="Yu B."/>
        </authorList>
    </citation>
    <scope>NUCLEOTIDE SEQUENCE</scope>
    <source>
        <strain evidence="6">NEAU-YB345</strain>
    </source>
</reference>
<evidence type="ECO:0000259" key="5">
    <source>
        <dbReference type="Pfam" id="PF18085"/>
    </source>
</evidence>
<evidence type="ECO:0000256" key="4">
    <source>
        <dbReference type="ARBA" id="ARBA00022840"/>
    </source>
</evidence>
<keyword evidence="4" id="KW-0067">ATP-binding</keyword>
<gene>
    <name evidence="6" type="ORF">I2501_21280</name>
</gene>